<dbReference type="InterPro" id="IPR041219">
    <property type="entry name" value="Phage_lysozyme2"/>
</dbReference>
<feature type="domain" description="Cpl-7 lysozyme C-terminal" evidence="6">
    <location>
        <begin position="464"/>
        <end position="505"/>
    </location>
</feature>
<dbReference type="RefSeq" id="WP_227710348.1">
    <property type="nucleotide sequence ID" value="NZ_JAJEQW010000010.1"/>
</dbReference>
<dbReference type="GO" id="GO:0008745">
    <property type="term" value="F:N-acetylmuramoyl-L-alanine amidase activity"/>
    <property type="evidence" value="ECO:0007669"/>
    <property type="project" value="UniProtKB-EC"/>
</dbReference>
<dbReference type="Gene3D" id="3.40.80.10">
    <property type="entry name" value="Peptidoglycan recognition protein-like"/>
    <property type="match status" value="1"/>
</dbReference>
<name>A0AAW4WLE6_9FIRM</name>
<evidence type="ECO:0000313" key="8">
    <source>
        <dbReference type="Proteomes" id="UP001198893"/>
    </source>
</evidence>
<comment type="caution">
    <text evidence="7">The sequence shown here is derived from an EMBL/GenBank/DDBJ whole genome shotgun (WGS) entry which is preliminary data.</text>
</comment>
<gene>
    <name evidence="7" type="ORF">LKD47_09920</name>
</gene>
<accession>A0AAW4WLE6</accession>
<reference evidence="7" key="1">
    <citation type="submission" date="2021-10" db="EMBL/GenBank/DDBJ databases">
        <title>Anaerobic single-cell dispensing facilitates the cultivation of human gut bacteria.</title>
        <authorList>
            <person name="Afrizal A."/>
        </authorList>
    </citation>
    <scope>NUCLEOTIDE SEQUENCE</scope>
    <source>
        <strain evidence="7">CLA-AA-H204</strain>
    </source>
</reference>
<proteinExistence type="predicted"/>
<dbReference type="EC" id="3.5.1.28" evidence="2"/>
<dbReference type="PANTHER" id="PTHR30417">
    <property type="entry name" value="N-ACETYLMURAMOYL-L-ALANINE AMIDASE AMID"/>
    <property type="match status" value="1"/>
</dbReference>
<dbReference type="AlphaFoldDB" id="A0AAW4WLE6"/>
<dbReference type="Pfam" id="PF01510">
    <property type="entry name" value="Amidase_2"/>
    <property type="match status" value="1"/>
</dbReference>
<dbReference type="GO" id="GO:0009253">
    <property type="term" value="P:peptidoglycan catabolic process"/>
    <property type="evidence" value="ECO:0007669"/>
    <property type="project" value="InterPro"/>
</dbReference>
<dbReference type="SMART" id="SM00644">
    <property type="entry name" value="Ami_2"/>
    <property type="match status" value="1"/>
</dbReference>
<dbReference type="SMART" id="SM01095">
    <property type="entry name" value="Cpl-7"/>
    <property type="match status" value="1"/>
</dbReference>
<keyword evidence="4" id="KW-0961">Cell wall biogenesis/degradation</keyword>
<dbReference type="InterPro" id="IPR013168">
    <property type="entry name" value="Cpl_7_lyso_C"/>
</dbReference>
<keyword evidence="3" id="KW-0378">Hydrolase</keyword>
<dbReference type="GO" id="GO:0009254">
    <property type="term" value="P:peptidoglycan turnover"/>
    <property type="evidence" value="ECO:0007669"/>
    <property type="project" value="TreeGrafter"/>
</dbReference>
<evidence type="ECO:0000256" key="4">
    <source>
        <dbReference type="ARBA" id="ARBA00023316"/>
    </source>
</evidence>
<evidence type="ECO:0000256" key="1">
    <source>
        <dbReference type="ARBA" id="ARBA00001561"/>
    </source>
</evidence>
<evidence type="ECO:0000256" key="3">
    <source>
        <dbReference type="ARBA" id="ARBA00022801"/>
    </source>
</evidence>
<dbReference type="InterPro" id="IPR051206">
    <property type="entry name" value="NAMLAA_amidase_2"/>
</dbReference>
<dbReference type="SUPFAM" id="SSF55846">
    <property type="entry name" value="N-acetylmuramoyl-L-alanine amidase-like"/>
    <property type="match status" value="1"/>
</dbReference>
<feature type="domain" description="N-acetylmuramoyl-L-alanine amidase" evidence="5">
    <location>
        <begin position="206"/>
        <end position="359"/>
    </location>
</feature>
<sequence length="505" mass="54637">MALTGKSIEEKIYNFLYGRIKNAFGVSGLMGNLFAESGLVPTNLQNSFEKKLGYTDDTYTTSVDNGDYTNFVHDSAGYGLAQWTYWSRKENLLLFVRSRNQSIGDLESQLEFLYQELSTGYKAVLTKLKAAKSVREASDIVLTQYERPADQSESVKKKRASYGQKYFDKYAKTTGGKSSMGKTITTGFISATINGINVDSSIKCNADNYNSNASRNAAFVAMHYTGNSKDTARANANYFAGAGRNASAHFFVDDTEIRQSVALKDTAWGVGAKSYKHASCRNANCVNIEMCCTAGNYRISDKTKENAAYLCAYICNLLGITAAEVDTYVLRHYDVTGKNCPAQMAGSGNAEWAAFKARVKEILNGGASSGNSGSSSGTNGSFPATPFQVKVLVSDLNIRSNPSMGNNVKGQTGKGVFTITEVNDGWGKLKSGAGWIYLENKEYVTVLGSSSGSSQPAAPAKKSVEEVAKEVLMGDWGNGADRKKRLEAAGYNYAQVQAAVNRLCK</sequence>
<evidence type="ECO:0000259" key="5">
    <source>
        <dbReference type="SMART" id="SM00644"/>
    </source>
</evidence>
<dbReference type="Gene3D" id="1.10.530.10">
    <property type="match status" value="1"/>
</dbReference>
<dbReference type="GO" id="GO:0071555">
    <property type="term" value="P:cell wall organization"/>
    <property type="evidence" value="ECO:0007669"/>
    <property type="project" value="UniProtKB-KW"/>
</dbReference>
<dbReference type="Pfam" id="PF08230">
    <property type="entry name" value="CW_7"/>
    <property type="match status" value="1"/>
</dbReference>
<evidence type="ECO:0000313" key="7">
    <source>
        <dbReference type="EMBL" id="MCC2242612.1"/>
    </source>
</evidence>
<evidence type="ECO:0000259" key="6">
    <source>
        <dbReference type="SMART" id="SM01095"/>
    </source>
</evidence>
<dbReference type="CDD" id="cd06583">
    <property type="entry name" value="PGRP"/>
    <property type="match status" value="1"/>
</dbReference>
<protein>
    <recommendedName>
        <fullName evidence="2">N-acetylmuramoyl-L-alanine amidase</fullName>
        <ecNumber evidence="2">3.5.1.28</ecNumber>
    </recommendedName>
</protein>
<dbReference type="Pfam" id="PF18013">
    <property type="entry name" value="Phage_lysozyme2"/>
    <property type="match status" value="1"/>
</dbReference>
<organism evidence="7 8">
    <name type="scientific">Roseburia amylophila</name>
    <dbReference type="NCBI Taxonomy" id="2981794"/>
    <lineage>
        <taxon>Bacteria</taxon>
        <taxon>Bacillati</taxon>
        <taxon>Bacillota</taxon>
        <taxon>Clostridia</taxon>
        <taxon>Lachnospirales</taxon>
        <taxon>Lachnospiraceae</taxon>
        <taxon>Roseburia</taxon>
    </lineage>
</organism>
<dbReference type="PANTHER" id="PTHR30417:SF1">
    <property type="entry name" value="N-ACETYLMURAMOYL-L-ALANINE AMIDASE AMID"/>
    <property type="match status" value="1"/>
</dbReference>
<evidence type="ECO:0000256" key="2">
    <source>
        <dbReference type="ARBA" id="ARBA00011901"/>
    </source>
</evidence>
<dbReference type="InterPro" id="IPR036505">
    <property type="entry name" value="Amidase/PGRP_sf"/>
</dbReference>
<dbReference type="EMBL" id="JAJEQW010000010">
    <property type="protein sequence ID" value="MCC2242612.1"/>
    <property type="molecule type" value="Genomic_DNA"/>
</dbReference>
<dbReference type="InterPro" id="IPR002502">
    <property type="entry name" value="Amidase_domain"/>
</dbReference>
<dbReference type="Proteomes" id="UP001198893">
    <property type="component" value="Unassembled WGS sequence"/>
</dbReference>
<comment type="catalytic activity">
    <reaction evidence="1">
        <text>Hydrolyzes the link between N-acetylmuramoyl residues and L-amino acid residues in certain cell-wall glycopeptides.</text>
        <dbReference type="EC" id="3.5.1.28"/>
    </reaction>
</comment>